<dbReference type="InterPro" id="IPR011009">
    <property type="entry name" value="Kinase-like_dom_sf"/>
</dbReference>
<reference evidence="7" key="1">
    <citation type="submission" date="2015-04" db="UniProtKB">
        <authorList>
            <consortium name="EnsemblPlants"/>
        </authorList>
    </citation>
    <scope>IDENTIFICATION</scope>
</reference>
<keyword evidence="3" id="KW-0804">Transcription</keyword>
<dbReference type="Pfam" id="PF07524">
    <property type="entry name" value="Bromo_TP"/>
    <property type="match status" value="1"/>
</dbReference>
<evidence type="ECO:0000256" key="4">
    <source>
        <dbReference type="ARBA" id="ARBA00023242"/>
    </source>
</evidence>
<dbReference type="SMART" id="SM00576">
    <property type="entry name" value="BTP"/>
    <property type="match status" value="1"/>
</dbReference>
<dbReference type="CDD" id="cd00076">
    <property type="entry name" value="HFD_SF"/>
    <property type="match status" value="1"/>
</dbReference>
<sequence>MQGECFDSLGERAVSAIAVRALRESLPGCRVPRYSYLFPELEEEDHAWKEPANSIYQLPPQNKDYPCTFTQYCNNTPGGFQCSCPSSMIDNGYRSGTGCTPLVLVPPPPSPGAIIALPVTITTTASCIYWSFKKRERNRKRAELFKKNGGLLLQQRFAAFTSQGMMDLSARLFGAEELKVATDNYSENRILGRDSYDNCSRNNWIPYSQLTEKSDVYSFGVVLAELLTTEKPVSFARPEDLRKLAMYYLVMLVNKGCLLQAVKPIILAEAREEQLYDVAHLSIMCLSLKGEQSTMKEVASVLNGLRRSLAKDKAIKGKEVYPQNRMKKRNTCFLDQGSSPSPPCMGTPARAPREAAGHLPCILQDAVSRVSTAQILHSSGYTAAEPAALRALSDIAGRYVASLGRAASAIAEARGRTEPNLADLTLALEDHALGGFPGASDPARPVLRSGALSELAGFVRVVREVPFPKPVPRRGGAPRGKAWESFATAGKEPPPKHVPRWLPRFPDKPEPEPEPKAAYDEATARWEAHIRHEEEANAEEAVVLKPSVDGGGERRGVVPEKRGKVSFRVRAERKKRRMGLDQQCGGGFERFAENREKSAAIVRAASNHRSAVAVENGDGRHAAALPGDPCPVEGLKKT</sequence>
<name>A0A0D9YWX4_9ORYZ</name>
<dbReference type="Gene3D" id="1.10.20.10">
    <property type="entry name" value="Histone, subunit A"/>
    <property type="match status" value="1"/>
</dbReference>
<dbReference type="AlphaFoldDB" id="A0A0D9YWX4"/>
<keyword evidence="8" id="KW-1185">Reference proteome</keyword>
<dbReference type="PANTHER" id="PTHR46338:SF21">
    <property type="entry name" value="OS02G0699900 PROTEIN"/>
    <property type="match status" value="1"/>
</dbReference>
<evidence type="ECO:0000256" key="2">
    <source>
        <dbReference type="ARBA" id="ARBA00023015"/>
    </source>
</evidence>
<keyword evidence="4" id="KW-0539">Nucleus</keyword>
<dbReference type="eggNOG" id="KOG2389">
    <property type="taxonomic scope" value="Eukaryota"/>
</dbReference>
<organism evidence="7">
    <name type="scientific">Oryza glumipatula</name>
    <dbReference type="NCBI Taxonomy" id="40148"/>
    <lineage>
        <taxon>Eukaryota</taxon>
        <taxon>Viridiplantae</taxon>
        <taxon>Streptophyta</taxon>
        <taxon>Embryophyta</taxon>
        <taxon>Tracheophyta</taxon>
        <taxon>Spermatophyta</taxon>
        <taxon>Magnoliopsida</taxon>
        <taxon>Liliopsida</taxon>
        <taxon>Poales</taxon>
        <taxon>Poaceae</taxon>
        <taxon>BOP clade</taxon>
        <taxon>Oryzoideae</taxon>
        <taxon>Oryzeae</taxon>
        <taxon>Oryzinae</taxon>
        <taxon>Oryza</taxon>
    </lineage>
</organism>
<dbReference type="Gramene" id="OGLUM02G29690.1">
    <property type="protein sequence ID" value="OGLUM02G29690.1"/>
    <property type="gene ID" value="OGLUM02G29690"/>
</dbReference>
<dbReference type="SUPFAM" id="SSF56112">
    <property type="entry name" value="Protein kinase-like (PK-like)"/>
    <property type="match status" value="1"/>
</dbReference>
<dbReference type="GO" id="GO:0005669">
    <property type="term" value="C:transcription factor TFIID complex"/>
    <property type="evidence" value="ECO:0007669"/>
    <property type="project" value="InterPro"/>
</dbReference>
<protein>
    <recommendedName>
        <fullName evidence="6">Bromodomain associated domain-containing protein</fullName>
    </recommendedName>
</protein>
<dbReference type="GO" id="GO:0046982">
    <property type="term" value="F:protein heterodimerization activity"/>
    <property type="evidence" value="ECO:0007669"/>
    <property type="project" value="InterPro"/>
</dbReference>
<reference evidence="7" key="2">
    <citation type="submission" date="2018-05" db="EMBL/GenBank/DDBJ databases">
        <title>OgluRS3 (Oryza glumaepatula Reference Sequence Version 3).</title>
        <authorList>
            <person name="Zhang J."/>
            <person name="Kudrna D."/>
            <person name="Lee S."/>
            <person name="Talag J."/>
            <person name="Welchert J."/>
            <person name="Wing R.A."/>
        </authorList>
    </citation>
    <scope>NUCLEOTIDE SEQUENCE [LARGE SCALE GENOMIC DNA]</scope>
</reference>
<evidence type="ECO:0000259" key="6">
    <source>
        <dbReference type="SMART" id="SM00576"/>
    </source>
</evidence>
<evidence type="ECO:0000256" key="1">
    <source>
        <dbReference type="ARBA" id="ARBA00004123"/>
    </source>
</evidence>
<dbReference type="CDD" id="cd00054">
    <property type="entry name" value="EGF_CA"/>
    <property type="match status" value="1"/>
</dbReference>
<dbReference type="InterPro" id="IPR037818">
    <property type="entry name" value="TAF8"/>
</dbReference>
<dbReference type="Gene3D" id="1.10.510.10">
    <property type="entry name" value="Transferase(Phosphotransferase) domain 1"/>
    <property type="match status" value="1"/>
</dbReference>
<feature type="compositionally biased region" description="Basic and acidic residues" evidence="5">
    <location>
        <begin position="505"/>
        <end position="516"/>
    </location>
</feature>
<dbReference type="PANTHER" id="PTHR46338">
    <property type="entry name" value="TRANSCRIPTION INITIATION FACTOR TFIID SUBUNIT 8"/>
    <property type="match status" value="1"/>
</dbReference>
<dbReference type="InterPro" id="IPR006565">
    <property type="entry name" value="BTP"/>
</dbReference>
<dbReference type="InterPro" id="IPR009072">
    <property type="entry name" value="Histone-fold"/>
</dbReference>
<evidence type="ECO:0000256" key="3">
    <source>
        <dbReference type="ARBA" id="ARBA00023163"/>
    </source>
</evidence>
<feature type="region of interest" description="Disordered" evidence="5">
    <location>
        <begin position="487"/>
        <end position="516"/>
    </location>
</feature>
<dbReference type="STRING" id="40148.A0A0D9YWX4"/>
<dbReference type="EnsemblPlants" id="OGLUM02G29690.1">
    <property type="protein sequence ID" value="OGLUM02G29690.1"/>
    <property type="gene ID" value="OGLUM02G29690"/>
</dbReference>
<keyword evidence="2" id="KW-0805">Transcription regulation</keyword>
<feature type="region of interest" description="Disordered" evidence="5">
    <location>
        <begin position="619"/>
        <end position="638"/>
    </location>
</feature>
<evidence type="ECO:0000256" key="5">
    <source>
        <dbReference type="SAM" id="MobiDB-lite"/>
    </source>
</evidence>
<dbReference type="HOGENOM" id="CLU_028222_0_0_1"/>
<feature type="domain" description="Bromodomain associated" evidence="6">
    <location>
        <begin position="363"/>
        <end position="438"/>
    </location>
</feature>
<evidence type="ECO:0000313" key="8">
    <source>
        <dbReference type="Proteomes" id="UP000026961"/>
    </source>
</evidence>
<comment type="subcellular location">
    <subcellularLocation>
        <location evidence="1">Nucleus</location>
    </subcellularLocation>
</comment>
<proteinExistence type="predicted"/>
<accession>A0A0D9YWX4</accession>
<evidence type="ECO:0000313" key="7">
    <source>
        <dbReference type="EnsemblPlants" id="OGLUM02G29690.1"/>
    </source>
</evidence>
<dbReference type="Proteomes" id="UP000026961">
    <property type="component" value="Chromosome 2"/>
</dbReference>